<accession>A0ABU7AYM9</accession>
<dbReference type="EMBL" id="JAHUTI010031103">
    <property type="protein sequence ID" value="MED6242490.1"/>
    <property type="molecule type" value="Genomic_DNA"/>
</dbReference>
<sequence length="144" mass="17615">MCSGCYANYWQTKEFVQRCVAVLVRARRDLSEGLKDGLMDRRFFLTIFFCSVLWILFWEVRWKKRKESQIEEWLQVHSLSQYSHLFEDVQTLEELSLNALSRLEEVVKEQRRWREIAEAHIKLLRDFAFQEWLCSQNLEHYHHT</sequence>
<protein>
    <submittedName>
        <fullName evidence="2">Uncharacterized protein</fullName>
    </submittedName>
</protein>
<keyword evidence="1" id="KW-0472">Membrane</keyword>
<evidence type="ECO:0000313" key="2">
    <source>
        <dbReference type="EMBL" id="MED6242490.1"/>
    </source>
</evidence>
<reference evidence="2 3" key="1">
    <citation type="submission" date="2021-07" db="EMBL/GenBank/DDBJ databases">
        <authorList>
            <person name="Palmer J.M."/>
        </authorList>
    </citation>
    <scope>NUCLEOTIDE SEQUENCE [LARGE SCALE GENOMIC DNA]</scope>
    <source>
        <strain evidence="2 3">AT_MEX2019</strain>
        <tissue evidence="2">Muscle</tissue>
    </source>
</reference>
<evidence type="ECO:0000313" key="3">
    <source>
        <dbReference type="Proteomes" id="UP001345963"/>
    </source>
</evidence>
<name>A0ABU7AYM9_9TELE</name>
<feature type="transmembrane region" description="Helical" evidence="1">
    <location>
        <begin position="43"/>
        <end position="60"/>
    </location>
</feature>
<dbReference type="Proteomes" id="UP001345963">
    <property type="component" value="Unassembled WGS sequence"/>
</dbReference>
<evidence type="ECO:0000256" key="1">
    <source>
        <dbReference type="SAM" id="Phobius"/>
    </source>
</evidence>
<keyword evidence="1" id="KW-1133">Transmembrane helix</keyword>
<comment type="caution">
    <text evidence="2">The sequence shown here is derived from an EMBL/GenBank/DDBJ whole genome shotgun (WGS) entry which is preliminary data.</text>
</comment>
<proteinExistence type="predicted"/>
<gene>
    <name evidence="2" type="ORF">ATANTOWER_005391</name>
</gene>
<organism evidence="2 3">
    <name type="scientific">Ataeniobius toweri</name>
    <dbReference type="NCBI Taxonomy" id="208326"/>
    <lineage>
        <taxon>Eukaryota</taxon>
        <taxon>Metazoa</taxon>
        <taxon>Chordata</taxon>
        <taxon>Craniata</taxon>
        <taxon>Vertebrata</taxon>
        <taxon>Euteleostomi</taxon>
        <taxon>Actinopterygii</taxon>
        <taxon>Neopterygii</taxon>
        <taxon>Teleostei</taxon>
        <taxon>Neoteleostei</taxon>
        <taxon>Acanthomorphata</taxon>
        <taxon>Ovalentaria</taxon>
        <taxon>Atherinomorphae</taxon>
        <taxon>Cyprinodontiformes</taxon>
        <taxon>Goodeidae</taxon>
        <taxon>Ataeniobius</taxon>
    </lineage>
</organism>
<keyword evidence="3" id="KW-1185">Reference proteome</keyword>
<keyword evidence="1" id="KW-0812">Transmembrane</keyword>